<dbReference type="SUPFAM" id="SSF52972">
    <property type="entry name" value="ITPase-like"/>
    <property type="match status" value="1"/>
</dbReference>
<dbReference type="GO" id="GO:0000166">
    <property type="term" value="F:nucleotide binding"/>
    <property type="evidence" value="ECO:0007669"/>
    <property type="project" value="UniProtKB-KW"/>
</dbReference>
<evidence type="ECO:0000256" key="9">
    <source>
        <dbReference type="ARBA" id="ARBA00052017"/>
    </source>
</evidence>
<dbReference type="GO" id="GO:0035870">
    <property type="term" value="F:dITP diphosphatase activity"/>
    <property type="evidence" value="ECO:0007669"/>
    <property type="project" value="UniProtKB-UniRule"/>
</dbReference>
<feature type="binding site" evidence="10">
    <location>
        <begin position="197"/>
        <end position="198"/>
    </location>
    <ligand>
        <name>substrate</name>
    </ligand>
</feature>
<name>A0AAP8NL13_9BACT</name>
<dbReference type="InterPro" id="IPR029001">
    <property type="entry name" value="ITPase-like_fam"/>
</dbReference>
<dbReference type="EMBL" id="PJKN01000006">
    <property type="protein sequence ID" value="PNC53949.1"/>
    <property type="molecule type" value="Genomic_DNA"/>
</dbReference>
<feature type="binding site" evidence="10">
    <location>
        <position position="84"/>
    </location>
    <ligand>
        <name>substrate</name>
    </ligand>
</feature>
<comment type="caution">
    <text evidence="11">The sequence shown here is derived from an EMBL/GenBank/DDBJ whole genome shotgun (WGS) entry which is preliminary data.</text>
</comment>
<comment type="subunit">
    <text evidence="2 10">Homodimer.</text>
</comment>
<keyword evidence="7 10" id="KW-0546">Nucleotide metabolism</keyword>
<accession>A0AAP8NL13</accession>
<comment type="cofactor">
    <cofactor evidence="10">
        <name>Mg(2+)</name>
        <dbReference type="ChEBI" id="CHEBI:18420"/>
    </cofactor>
    <text evidence="10">Binds 1 Mg(2+) ion per subunit.</text>
</comment>
<dbReference type="PANTHER" id="PTHR11067:SF9">
    <property type="entry name" value="INOSINE TRIPHOSPHATE PYROPHOSPHATASE"/>
    <property type="match status" value="1"/>
</dbReference>
<sequence>MIFNCKRLMIMEQELPLLVVATRNAHKTGEIRAMLAGKWEVKDLSDYPQAPPVDETGVTFTENATLKALSASKCIPGVLLADDSGLEVDVLDGRPGVWSSSFGGEEGNHARNNLRMMEELRRAGVKPGDRPSARFRCVMVLAGNGRVLAEFSGSVEGYMLTEPAGEGGFGYDPLFVPEGYDRSFAQLPMEVKNSMSHRARALAQVVEWMKERRA</sequence>
<dbReference type="GO" id="GO:0009117">
    <property type="term" value="P:nucleotide metabolic process"/>
    <property type="evidence" value="ECO:0007669"/>
    <property type="project" value="UniProtKB-KW"/>
</dbReference>
<dbReference type="PANTHER" id="PTHR11067">
    <property type="entry name" value="INOSINE TRIPHOSPHATE PYROPHOSPHATASE/HAM1 PROTEIN"/>
    <property type="match status" value="1"/>
</dbReference>
<dbReference type="EC" id="3.6.1.66" evidence="10"/>
<dbReference type="HAMAP" id="MF_01405">
    <property type="entry name" value="Non_canon_purine_NTPase"/>
    <property type="match status" value="1"/>
</dbReference>
<evidence type="ECO:0000256" key="4">
    <source>
        <dbReference type="ARBA" id="ARBA00022741"/>
    </source>
</evidence>
<evidence type="ECO:0000256" key="1">
    <source>
        <dbReference type="ARBA" id="ARBA00008023"/>
    </source>
</evidence>
<dbReference type="GO" id="GO:0046872">
    <property type="term" value="F:metal ion binding"/>
    <property type="evidence" value="ECO:0007669"/>
    <property type="project" value="UniProtKB-KW"/>
</dbReference>
<comment type="catalytic activity">
    <reaction evidence="10">
        <text>ITP + H2O = IMP + diphosphate + H(+)</text>
        <dbReference type="Rhea" id="RHEA:29399"/>
        <dbReference type="ChEBI" id="CHEBI:15377"/>
        <dbReference type="ChEBI" id="CHEBI:15378"/>
        <dbReference type="ChEBI" id="CHEBI:33019"/>
        <dbReference type="ChEBI" id="CHEBI:58053"/>
        <dbReference type="ChEBI" id="CHEBI:61402"/>
        <dbReference type="EC" id="3.6.1.66"/>
    </reaction>
</comment>
<keyword evidence="4 10" id="KW-0547">Nucleotide-binding</keyword>
<feature type="binding site" evidence="10">
    <location>
        <position position="54"/>
    </location>
    <ligand>
        <name>Mg(2+)</name>
        <dbReference type="ChEBI" id="CHEBI:18420"/>
    </ligand>
</feature>
<dbReference type="RefSeq" id="WP_094139453.1">
    <property type="nucleotide sequence ID" value="NZ_VVJJ01000013.1"/>
</dbReference>
<feature type="binding site" evidence="10">
    <location>
        <begin position="22"/>
        <end position="27"/>
    </location>
    <ligand>
        <name>substrate</name>
    </ligand>
</feature>
<dbReference type="AlphaFoldDB" id="A0AAP8NL13"/>
<feature type="binding site" evidence="10">
    <location>
        <position position="192"/>
    </location>
    <ligand>
        <name>substrate</name>
    </ligand>
</feature>
<evidence type="ECO:0000256" key="10">
    <source>
        <dbReference type="HAMAP-Rule" id="MF_01405"/>
    </source>
</evidence>
<keyword evidence="3 10" id="KW-0479">Metal-binding</keyword>
<evidence type="ECO:0000313" key="12">
    <source>
        <dbReference type="Proteomes" id="UP000235914"/>
    </source>
</evidence>
<dbReference type="Pfam" id="PF01725">
    <property type="entry name" value="Ham1p_like"/>
    <property type="match status" value="1"/>
</dbReference>
<comment type="function">
    <text evidence="10">Pyrophosphatase that catalyzes the hydrolysis of nucleoside triphosphates to their monophosphate derivatives, with a high preference for the non-canonical purine nucleotides XTP (xanthosine triphosphate), dITP (deoxyinosine triphosphate) and ITP. Seems to function as a house-cleaning enzyme that removes non-canonical purine nucleotides from the nucleotide pool, thus preventing their incorporation into DNA/RNA and avoiding chromosomal lesions.</text>
</comment>
<feature type="active site" description="Proton acceptor" evidence="10">
    <location>
        <position position="83"/>
    </location>
</feature>
<feature type="binding site" evidence="10">
    <location>
        <begin position="169"/>
        <end position="172"/>
    </location>
    <ligand>
        <name>substrate</name>
    </ligand>
</feature>
<reference evidence="11 12" key="1">
    <citation type="journal article" date="2017" name="BMC Genomics">
        <title>Genome sequencing of 39 Akkermansia muciniphila isolates reveals its population structure, genomic and functional diverisity, and global distribution in mammalian gut microbiotas.</title>
        <authorList>
            <person name="Guo X."/>
            <person name="Li S."/>
            <person name="Zhang J."/>
            <person name="Wu F."/>
            <person name="Li X."/>
            <person name="Wu D."/>
            <person name="Zhang M."/>
            <person name="Ou Z."/>
            <person name="Jie Z."/>
            <person name="Yan Q."/>
            <person name="Li P."/>
            <person name="Yi J."/>
            <person name="Peng Y."/>
        </authorList>
    </citation>
    <scope>NUCLEOTIDE SEQUENCE [LARGE SCALE GENOMIC DNA]</scope>
    <source>
        <strain evidence="11 12">GP43</strain>
    </source>
</reference>
<comment type="similarity">
    <text evidence="1 10">Belongs to the HAM1 NTPase family.</text>
</comment>
<gene>
    <name evidence="11" type="ORF">CXU09_10120</name>
</gene>
<comment type="catalytic activity">
    <reaction evidence="8 10">
        <text>dITP + H2O = dIMP + diphosphate + H(+)</text>
        <dbReference type="Rhea" id="RHEA:28342"/>
        <dbReference type="ChEBI" id="CHEBI:15377"/>
        <dbReference type="ChEBI" id="CHEBI:15378"/>
        <dbReference type="ChEBI" id="CHEBI:33019"/>
        <dbReference type="ChEBI" id="CHEBI:61194"/>
        <dbReference type="ChEBI" id="CHEBI:61382"/>
        <dbReference type="EC" id="3.6.1.66"/>
    </reaction>
</comment>
<dbReference type="Gene3D" id="3.90.950.10">
    <property type="match status" value="1"/>
</dbReference>
<dbReference type="GO" id="GO:0017111">
    <property type="term" value="F:ribonucleoside triphosphate phosphatase activity"/>
    <property type="evidence" value="ECO:0007669"/>
    <property type="project" value="InterPro"/>
</dbReference>
<dbReference type="GO" id="GO:0036222">
    <property type="term" value="F:XTP diphosphatase activity"/>
    <property type="evidence" value="ECO:0007669"/>
    <property type="project" value="UniProtKB-UniRule"/>
</dbReference>
<proteinExistence type="inferred from homology"/>
<feature type="binding site" evidence="10">
    <location>
        <position position="83"/>
    </location>
    <ligand>
        <name>Mg(2+)</name>
        <dbReference type="ChEBI" id="CHEBI:18420"/>
    </ligand>
</feature>
<comment type="catalytic activity">
    <reaction evidence="9 10">
        <text>XTP + H2O = XMP + diphosphate + H(+)</text>
        <dbReference type="Rhea" id="RHEA:28610"/>
        <dbReference type="ChEBI" id="CHEBI:15377"/>
        <dbReference type="ChEBI" id="CHEBI:15378"/>
        <dbReference type="ChEBI" id="CHEBI:33019"/>
        <dbReference type="ChEBI" id="CHEBI:57464"/>
        <dbReference type="ChEBI" id="CHEBI:61314"/>
        <dbReference type="EC" id="3.6.1.66"/>
    </reaction>
</comment>
<evidence type="ECO:0000256" key="3">
    <source>
        <dbReference type="ARBA" id="ARBA00022723"/>
    </source>
</evidence>
<dbReference type="GO" id="GO:0036220">
    <property type="term" value="F:ITP diphosphatase activity"/>
    <property type="evidence" value="ECO:0007669"/>
    <property type="project" value="UniProtKB-UniRule"/>
</dbReference>
<dbReference type="FunFam" id="3.90.950.10:FF:000001">
    <property type="entry name" value="dITP/XTP pyrophosphatase"/>
    <property type="match status" value="1"/>
</dbReference>
<evidence type="ECO:0000256" key="6">
    <source>
        <dbReference type="ARBA" id="ARBA00022842"/>
    </source>
</evidence>
<dbReference type="InterPro" id="IPR020922">
    <property type="entry name" value="dITP/XTP_pyrophosphatase"/>
</dbReference>
<keyword evidence="6 10" id="KW-0460">Magnesium</keyword>
<dbReference type="GO" id="GO:0005829">
    <property type="term" value="C:cytosol"/>
    <property type="evidence" value="ECO:0007669"/>
    <property type="project" value="TreeGrafter"/>
</dbReference>
<protein>
    <recommendedName>
        <fullName evidence="10">dITP/XTP pyrophosphatase</fullName>
        <ecNumber evidence="10">3.6.1.66</ecNumber>
    </recommendedName>
    <alternativeName>
        <fullName evidence="10">Non-canonical purine NTP pyrophosphatase</fullName>
    </alternativeName>
    <alternativeName>
        <fullName evidence="10">Non-standard purine NTP pyrophosphatase</fullName>
    </alternativeName>
    <alternativeName>
        <fullName evidence="10">Nucleoside-triphosphate diphosphatase</fullName>
    </alternativeName>
    <alternativeName>
        <fullName evidence="10">Nucleoside-triphosphate pyrophosphatase</fullName>
        <shortName evidence="10">NTPase</shortName>
    </alternativeName>
</protein>
<evidence type="ECO:0000256" key="8">
    <source>
        <dbReference type="ARBA" id="ARBA00051875"/>
    </source>
</evidence>
<keyword evidence="5 10" id="KW-0378">Hydrolase</keyword>
<dbReference type="InterPro" id="IPR002637">
    <property type="entry name" value="RdgB/HAM1"/>
</dbReference>
<dbReference type="GO" id="GO:0009146">
    <property type="term" value="P:purine nucleoside triphosphate catabolic process"/>
    <property type="evidence" value="ECO:0007669"/>
    <property type="project" value="UniProtKB-UniRule"/>
</dbReference>
<evidence type="ECO:0000256" key="2">
    <source>
        <dbReference type="ARBA" id="ARBA00011738"/>
    </source>
</evidence>
<evidence type="ECO:0000313" key="11">
    <source>
        <dbReference type="EMBL" id="PNC53949.1"/>
    </source>
</evidence>
<dbReference type="CDD" id="cd00515">
    <property type="entry name" value="HAM1"/>
    <property type="match status" value="1"/>
</dbReference>
<evidence type="ECO:0000256" key="5">
    <source>
        <dbReference type="ARBA" id="ARBA00022801"/>
    </source>
</evidence>
<dbReference type="Proteomes" id="UP000235914">
    <property type="component" value="Unassembled WGS sequence"/>
</dbReference>
<evidence type="ECO:0000256" key="7">
    <source>
        <dbReference type="ARBA" id="ARBA00023080"/>
    </source>
</evidence>
<organism evidence="11 12">
    <name type="scientific">Akkermansia muciniphila</name>
    <dbReference type="NCBI Taxonomy" id="239935"/>
    <lineage>
        <taxon>Bacteria</taxon>
        <taxon>Pseudomonadati</taxon>
        <taxon>Verrucomicrobiota</taxon>
        <taxon>Verrucomicrobiia</taxon>
        <taxon>Verrucomicrobiales</taxon>
        <taxon>Akkermansiaceae</taxon>
        <taxon>Akkermansia</taxon>
    </lineage>
</organism>